<dbReference type="Pfam" id="PF11855">
    <property type="entry name" value="DUF3375"/>
    <property type="match status" value="1"/>
</dbReference>
<sequence length="85" mass="9753">MTFEDLDLLRRSHPAWRLLRADNAPFVLAFLGRVFIEENTRSISGEELVSRLDDELYLLNNRLGEGTFPKRAKAYLDDWSAPDAG</sequence>
<dbReference type="EMBL" id="BAAABU010000015">
    <property type="protein sequence ID" value="GAA0247271.1"/>
    <property type="molecule type" value="Genomic_DNA"/>
</dbReference>
<gene>
    <name evidence="1" type="ORF">GCM10010492_53640</name>
</gene>
<dbReference type="Proteomes" id="UP001500416">
    <property type="component" value="Unassembled WGS sequence"/>
</dbReference>
<name>A0ABN0UEC4_9PSEU</name>
<organism evidence="1 2">
    <name type="scientific">Saccharothrix mutabilis subsp. mutabilis</name>
    <dbReference type="NCBI Taxonomy" id="66855"/>
    <lineage>
        <taxon>Bacteria</taxon>
        <taxon>Bacillati</taxon>
        <taxon>Actinomycetota</taxon>
        <taxon>Actinomycetes</taxon>
        <taxon>Pseudonocardiales</taxon>
        <taxon>Pseudonocardiaceae</taxon>
        <taxon>Saccharothrix</taxon>
    </lineage>
</organism>
<reference evidence="1 2" key="1">
    <citation type="journal article" date="2019" name="Int. J. Syst. Evol. Microbiol.">
        <title>The Global Catalogue of Microorganisms (GCM) 10K type strain sequencing project: providing services to taxonomists for standard genome sequencing and annotation.</title>
        <authorList>
            <consortium name="The Broad Institute Genomics Platform"/>
            <consortium name="The Broad Institute Genome Sequencing Center for Infectious Disease"/>
            <person name="Wu L."/>
            <person name="Ma J."/>
        </authorList>
    </citation>
    <scope>NUCLEOTIDE SEQUENCE [LARGE SCALE GENOMIC DNA]</scope>
    <source>
        <strain evidence="1 2">JCM 3380</strain>
    </source>
</reference>
<comment type="caution">
    <text evidence="1">The sequence shown here is derived from an EMBL/GenBank/DDBJ whole genome shotgun (WGS) entry which is preliminary data.</text>
</comment>
<evidence type="ECO:0000313" key="1">
    <source>
        <dbReference type="EMBL" id="GAA0247271.1"/>
    </source>
</evidence>
<dbReference type="InterPro" id="IPR021804">
    <property type="entry name" value="DUF3375"/>
</dbReference>
<keyword evidence="2" id="KW-1185">Reference proteome</keyword>
<accession>A0ABN0UEC4</accession>
<protein>
    <recommendedName>
        <fullName evidence="3">DUF3375 family protein</fullName>
    </recommendedName>
</protein>
<evidence type="ECO:0000313" key="2">
    <source>
        <dbReference type="Proteomes" id="UP001500416"/>
    </source>
</evidence>
<dbReference type="RefSeq" id="WP_343936675.1">
    <property type="nucleotide sequence ID" value="NZ_BAAABU010000015.1"/>
</dbReference>
<evidence type="ECO:0008006" key="3">
    <source>
        <dbReference type="Google" id="ProtNLM"/>
    </source>
</evidence>
<proteinExistence type="predicted"/>